<dbReference type="EMBL" id="MSCW01000005">
    <property type="protein sequence ID" value="ONF44135.1"/>
    <property type="molecule type" value="Genomic_DNA"/>
</dbReference>
<dbReference type="PANTHER" id="PTHR30328">
    <property type="entry name" value="TRANSCRIPTIONAL REPRESSOR"/>
    <property type="match status" value="1"/>
</dbReference>
<dbReference type="InterPro" id="IPR023772">
    <property type="entry name" value="DNA-bd_HTH_TetR-type_CS"/>
</dbReference>
<accession>A0A1V2DTS3</accession>
<protein>
    <submittedName>
        <fullName evidence="5">Pyrimidine utilization regulatory protein R</fullName>
    </submittedName>
</protein>
<evidence type="ECO:0000256" key="1">
    <source>
        <dbReference type="ARBA" id="ARBA00023125"/>
    </source>
</evidence>
<feature type="region of interest" description="Disordered" evidence="3">
    <location>
        <begin position="1"/>
        <end position="34"/>
    </location>
</feature>
<dbReference type="PANTHER" id="PTHR30328:SF54">
    <property type="entry name" value="HTH-TYPE TRANSCRIPTIONAL REPRESSOR SCO4008"/>
    <property type="match status" value="1"/>
</dbReference>
<dbReference type="InterPro" id="IPR050109">
    <property type="entry name" value="HTH-type_TetR-like_transc_reg"/>
</dbReference>
<dbReference type="NCBIfam" id="NF011584">
    <property type="entry name" value="PRK15008.1"/>
    <property type="match status" value="1"/>
</dbReference>
<dbReference type="Gene3D" id="1.10.10.60">
    <property type="entry name" value="Homeodomain-like"/>
    <property type="match status" value="1"/>
</dbReference>
<feature type="compositionally biased region" description="Basic and acidic residues" evidence="3">
    <location>
        <begin position="1"/>
        <end position="15"/>
    </location>
</feature>
<dbReference type="InterPro" id="IPR013573">
    <property type="entry name" value="Tscrpt_reg_YcdC_C"/>
</dbReference>
<dbReference type="InterPro" id="IPR009057">
    <property type="entry name" value="Homeodomain-like_sf"/>
</dbReference>
<dbReference type="AlphaFoldDB" id="A0A1V2DTS3"/>
<keyword evidence="1 2" id="KW-0238">DNA-binding</keyword>
<dbReference type="InterPro" id="IPR001647">
    <property type="entry name" value="HTH_TetR"/>
</dbReference>
<sequence>MEKRVSVTRRGRESAKANPRKPQRVPTAASMKRRMRNTEMKRGAILEAALAAFSQYGLHGTSIDQIASLADVSKTNLFYYFSSKEELYVSVLRNLLDLWLKPLRAFTEEQDPVVAIRDYLRVKLEFSRDHPAESRLFCMEVMQGAPLMLTELQQPLHDLVENKIAVIRSWIDQGKIAPIEPYHLIFTLWATTQHYADFRVQVEAVAGKTLEDPAFFQETLNSLETLILDGIRPRT</sequence>
<dbReference type="Pfam" id="PF00440">
    <property type="entry name" value="TetR_N"/>
    <property type="match status" value="1"/>
</dbReference>
<organism evidence="5 6">
    <name type="scientific">Marinobacter lutaoensis</name>
    <dbReference type="NCBI Taxonomy" id="135739"/>
    <lineage>
        <taxon>Bacteria</taxon>
        <taxon>Pseudomonadati</taxon>
        <taxon>Pseudomonadota</taxon>
        <taxon>Gammaproteobacteria</taxon>
        <taxon>Pseudomonadales</taxon>
        <taxon>Marinobacteraceae</taxon>
        <taxon>Marinobacter</taxon>
    </lineage>
</organism>
<dbReference type="STRING" id="135739.BTO32_07565"/>
<evidence type="ECO:0000256" key="3">
    <source>
        <dbReference type="SAM" id="MobiDB-lite"/>
    </source>
</evidence>
<evidence type="ECO:0000259" key="4">
    <source>
        <dbReference type="PROSITE" id="PS50977"/>
    </source>
</evidence>
<dbReference type="SUPFAM" id="SSF46689">
    <property type="entry name" value="Homeodomain-like"/>
    <property type="match status" value="1"/>
</dbReference>
<dbReference type="GO" id="GO:0003677">
    <property type="term" value="F:DNA binding"/>
    <property type="evidence" value="ECO:0007669"/>
    <property type="project" value="UniProtKB-UniRule"/>
</dbReference>
<dbReference type="SUPFAM" id="SSF48498">
    <property type="entry name" value="Tetracyclin repressor-like, C-terminal domain"/>
    <property type="match status" value="1"/>
</dbReference>
<evidence type="ECO:0000256" key="2">
    <source>
        <dbReference type="PROSITE-ProRule" id="PRU00335"/>
    </source>
</evidence>
<name>A0A1V2DTS3_9GAMM</name>
<proteinExistence type="predicted"/>
<evidence type="ECO:0000313" key="6">
    <source>
        <dbReference type="Proteomes" id="UP000189339"/>
    </source>
</evidence>
<dbReference type="GO" id="GO:0045892">
    <property type="term" value="P:negative regulation of DNA-templated transcription"/>
    <property type="evidence" value="ECO:0007669"/>
    <property type="project" value="InterPro"/>
</dbReference>
<reference evidence="5 6" key="1">
    <citation type="submission" date="2016-12" db="EMBL/GenBank/DDBJ databases">
        <title>Marinobacter lutaoensis whole genome sequencing.</title>
        <authorList>
            <person name="Verma A."/>
            <person name="Krishnamurthi S."/>
        </authorList>
    </citation>
    <scope>NUCLEOTIDE SEQUENCE [LARGE SCALE GENOMIC DNA]</scope>
    <source>
        <strain evidence="5 6">T5054</strain>
    </source>
</reference>
<dbReference type="PRINTS" id="PR00455">
    <property type="entry name" value="HTHTETR"/>
</dbReference>
<comment type="caution">
    <text evidence="5">The sequence shown here is derived from an EMBL/GenBank/DDBJ whole genome shotgun (WGS) entry which is preliminary data.</text>
</comment>
<dbReference type="Proteomes" id="UP000189339">
    <property type="component" value="Unassembled WGS sequence"/>
</dbReference>
<gene>
    <name evidence="5" type="ORF">BTO32_07565</name>
</gene>
<dbReference type="Pfam" id="PF08362">
    <property type="entry name" value="TetR_C_3"/>
    <property type="match status" value="1"/>
</dbReference>
<keyword evidence="6" id="KW-1185">Reference proteome</keyword>
<feature type="domain" description="HTH tetR-type" evidence="4">
    <location>
        <begin position="39"/>
        <end position="99"/>
    </location>
</feature>
<dbReference type="Gene3D" id="1.10.357.10">
    <property type="entry name" value="Tetracycline Repressor, domain 2"/>
    <property type="match status" value="1"/>
</dbReference>
<feature type="DNA-binding region" description="H-T-H motif" evidence="2">
    <location>
        <begin position="62"/>
        <end position="81"/>
    </location>
</feature>
<dbReference type="PROSITE" id="PS01081">
    <property type="entry name" value="HTH_TETR_1"/>
    <property type="match status" value="1"/>
</dbReference>
<dbReference type="PROSITE" id="PS50977">
    <property type="entry name" value="HTH_TETR_2"/>
    <property type="match status" value="1"/>
</dbReference>
<dbReference type="InterPro" id="IPR036271">
    <property type="entry name" value="Tet_transcr_reg_TetR-rel_C_sf"/>
</dbReference>
<evidence type="ECO:0000313" key="5">
    <source>
        <dbReference type="EMBL" id="ONF44135.1"/>
    </source>
</evidence>